<feature type="region of interest" description="Disordered" evidence="1">
    <location>
        <begin position="711"/>
        <end position="797"/>
    </location>
</feature>
<accession>A0A8H6RNS5</accession>
<sequence>MASSAGARSTKNISQEQLKRNARSAAAETHDEGADNRKLRKRKGKDVAGSQSKPKNANEARNNEAEAVHDAAPDEILRIAIDYGTAMLSAAYQVKRKGEDKADVHDVYFDNELEAPMVLFWDGPQKELLWGSEVMKMRLATEGRRPIAPEATIEFPKLALYRNVEQLKNNAFLESLRAHMTTIGQDLEQPDFDIEDLIGLHLKSVMKSIMADIAESVEAEYLKNDGKDILELPREVYISVPQAWDPSSNEIMAQAAREADIKKGQLVLEPQCVAAYIMSNEFEKFTQRKRGKPIIGSERLVVDAGGGTVDIARYELMSAPNSRCQLKTIGLPERALIGSATMNFAFAQRIIEYINENPPESTTSYESMRNVYGISDESFRRQAYFYFEDFKTRRQWTQWPVVMRFTGIRGVNIPVQFDLVDDIIKQGIKEVLSLIDKHFDPLRTSTVILSGGFGHSPALIDAVEKKYSSDRVRVETTKAPNGQSCLPVTHGALYRHDRIDMLGIPSRYCFFNVDNWDFDPEKHPDAAEDSSLQLDSQIGDKKVVADRTCVLIPKDQVTKDGDIFKASVWTQWRSGSSTELPVVWARIFWTEKDIIEDNKPLSDYTLHEDYEPWHDIRCQVPKEMLDNLKYKLTSRGNYLIDGRIILKACGAKVQMGFDLCRAGKFYQLKNLVGWTSIHLEQLWCEDAWNADFSSVPADLYKQSQNRDLEETSLSIVIDDNPEDEASIGPSHAGRIEPERRVRTKQTSSRLDADDGEPSIGDEDPTKRSKSNGRRHPSLPRRRIDHGTDGSDIASDSGNSRIALPLVRYHKGVAEGSDPDQIETESAADPGEEFGPFEDDEFAGAVEDLDEPIEDQQQDAEQQEDSGAMVDKQRSRRGHSPDSLRSPEKHPTGDELFKAIARYLQARAGSLLLTAQKLNESGTLLHGW</sequence>
<dbReference type="InterPro" id="IPR043129">
    <property type="entry name" value="ATPase_NBD"/>
</dbReference>
<feature type="compositionally biased region" description="Basic and acidic residues" evidence="1">
    <location>
        <begin position="878"/>
        <end position="892"/>
    </location>
</feature>
<dbReference type="Proteomes" id="UP000660729">
    <property type="component" value="Unassembled WGS sequence"/>
</dbReference>
<dbReference type="OrthoDB" id="3630997at2759"/>
<evidence type="ECO:0000313" key="2">
    <source>
        <dbReference type="EMBL" id="KAF7194523.1"/>
    </source>
</evidence>
<feature type="compositionally biased region" description="Acidic residues" evidence="1">
    <location>
        <begin position="753"/>
        <end position="762"/>
    </location>
</feature>
<feature type="region of interest" description="Disordered" evidence="1">
    <location>
        <begin position="1"/>
        <end position="69"/>
    </location>
</feature>
<feature type="compositionally biased region" description="Basic residues" evidence="1">
    <location>
        <begin position="767"/>
        <end position="783"/>
    </location>
</feature>
<name>A0A8H6RNS5_9PEZI</name>
<dbReference type="CDD" id="cd10170">
    <property type="entry name" value="ASKHA_NBD_HSP70"/>
    <property type="match status" value="1"/>
</dbReference>
<keyword evidence="3" id="KW-1185">Reference proteome</keyword>
<comment type="caution">
    <text evidence="2">The sequence shown here is derived from an EMBL/GenBank/DDBJ whole genome shotgun (WGS) entry which is preliminary data.</text>
</comment>
<evidence type="ECO:0000313" key="3">
    <source>
        <dbReference type="Proteomes" id="UP000660729"/>
    </source>
</evidence>
<dbReference type="PANTHER" id="PTHR42749">
    <property type="entry name" value="CELL SHAPE-DETERMINING PROTEIN MREB"/>
    <property type="match status" value="1"/>
</dbReference>
<dbReference type="AlphaFoldDB" id="A0A8H6RNS5"/>
<feature type="compositionally biased region" description="Polar residues" evidence="1">
    <location>
        <begin position="1"/>
        <end position="16"/>
    </location>
</feature>
<dbReference type="Gene3D" id="3.30.420.40">
    <property type="match status" value="2"/>
</dbReference>
<dbReference type="SUPFAM" id="SSF53067">
    <property type="entry name" value="Actin-like ATPase domain"/>
    <property type="match status" value="2"/>
</dbReference>
<dbReference type="Gene3D" id="3.90.640.10">
    <property type="entry name" value="Actin, Chain A, domain 4"/>
    <property type="match status" value="1"/>
</dbReference>
<feature type="compositionally biased region" description="Basic and acidic residues" evidence="1">
    <location>
        <begin position="28"/>
        <end position="37"/>
    </location>
</feature>
<dbReference type="EMBL" id="JABCIY010000058">
    <property type="protein sequence ID" value="KAF7194523.1"/>
    <property type="molecule type" value="Genomic_DNA"/>
</dbReference>
<feature type="compositionally biased region" description="Basic and acidic residues" evidence="1">
    <location>
        <begin position="56"/>
        <end position="69"/>
    </location>
</feature>
<organism evidence="2 3">
    <name type="scientific">Pseudocercospora fuligena</name>
    <dbReference type="NCBI Taxonomy" id="685502"/>
    <lineage>
        <taxon>Eukaryota</taxon>
        <taxon>Fungi</taxon>
        <taxon>Dikarya</taxon>
        <taxon>Ascomycota</taxon>
        <taxon>Pezizomycotina</taxon>
        <taxon>Dothideomycetes</taxon>
        <taxon>Dothideomycetidae</taxon>
        <taxon>Mycosphaerellales</taxon>
        <taxon>Mycosphaerellaceae</taxon>
        <taxon>Pseudocercospora</taxon>
    </lineage>
</organism>
<proteinExistence type="predicted"/>
<gene>
    <name evidence="2" type="ORF">HII31_04029</name>
</gene>
<feature type="compositionally biased region" description="Acidic residues" evidence="1">
    <location>
        <begin position="829"/>
        <end position="863"/>
    </location>
</feature>
<reference evidence="2" key="1">
    <citation type="submission" date="2020-04" db="EMBL/GenBank/DDBJ databases">
        <title>Draft genome resource of the tomato pathogen Pseudocercospora fuligena.</title>
        <authorList>
            <person name="Zaccaron A."/>
        </authorList>
    </citation>
    <scope>NUCLEOTIDE SEQUENCE</scope>
    <source>
        <strain evidence="2">PF001</strain>
    </source>
</reference>
<feature type="region of interest" description="Disordered" evidence="1">
    <location>
        <begin position="814"/>
        <end position="892"/>
    </location>
</feature>
<dbReference type="PANTHER" id="PTHR42749:SF1">
    <property type="entry name" value="CELL SHAPE-DETERMINING PROTEIN MREB"/>
    <property type="match status" value="1"/>
</dbReference>
<evidence type="ECO:0000256" key="1">
    <source>
        <dbReference type="SAM" id="MobiDB-lite"/>
    </source>
</evidence>
<protein>
    <submittedName>
        <fullName evidence="2">Uncharacterized protein</fullName>
    </submittedName>
</protein>